<dbReference type="PROSITE" id="PS50011">
    <property type="entry name" value="PROTEIN_KINASE_DOM"/>
    <property type="match status" value="1"/>
</dbReference>
<accession>A0ABP1CUJ4</accession>
<dbReference type="SMART" id="SM00220">
    <property type="entry name" value="S_TKc"/>
    <property type="match status" value="1"/>
</dbReference>
<organism evidence="2 3">
    <name type="scientific">Somion occarium</name>
    <dbReference type="NCBI Taxonomy" id="3059160"/>
    <lineage>
        <taxon>Eukaryota</taxon>
        <taxon>Fungi</taxon>
        <taxon>Dikarya</taxon>
        <taxon>Basidiomycota</taxon>
        <taxon>Agaricomycotina</taxon>
        <taxon>Agaricomycetes</taxon>
        <taxon>Polyporales</taxon>
        <taxon>Cerrenaceae</taxon>
        <taxon>Somion</taxon>
    </lineage>
</organism>
<dbReference type="Gene3D" id="1.10.510.10">
    <property type="entry name" value="Transferase(Phosphotransferase) domain 1"/>
    <property type="match status" value="1"/>
</dbReference>
<dbReference type="InterPro" id="IPR011009">
    <property type="entry name" value="Kinase-like_dom_sf"/>
</dbReference>
<proteinExistence type="predicted"/>
<reference evidence="3" key="1">
    <citation type="submission" date="2024-04" db="EMBL/GenBank/DDBJ databases">
        <authorList>
            <person name="Shaw F."/>
            <person name="Minotto A."/>
        </authorList>
    </citation>
    <scope>NUCLEOTIDE SEQUENCE [LARGE SCALE GENOMIC DNA]</scope>
</reference>
<dbReference type="InterPro" id="IPR008271">
    <property type="entry name" value="Ser/Thr_kinase_AS"/>
</dbReference>
<dbReference type="EMBL" id="OZ037953">
    <property type="protein sequence ID" value="CAL1698377.1"/>
    <property type="molecule type" value="Genomic_DNA"/>
</dbReference>
<gene>
    <name evidence="2" type="ORF">GFSPODELE1_LOCUS2132</name>
</gene>
<sequence>MESPSVPARMFEIPDDLSDFLEDSEGMALIWTNLVPLFKSHGYLLYPREPLITLKRSDFTPYTLSKDPVMYPFAYASDRRLQGRLIQLLKPTLFLGINDSQRDIVIKLLFNNSEEQEAAILKRLMSEPLRSDPLNTVVPILDLLSYNERYSFVVMPRWGSAYSLHTRGFDCLGTAFEFTLCVLKALTFLHKNLIAHRDIKLDNVLINCYNTEQYDFDYRPFFRSQRTRFVLCDFGESIMFPPDTPPSARLCPASESDIGTCRYHPPDATNGAEMYDPFAFDVACLGGLLCEVIGYMTPLAPLLAPFLDRMITLDLTTRYTAAEALQAFIELMKNYSTDHLATPAPDPPERGFFVWQAHDRWTGLPEDFVREHTRNHTPVKPKRKIQLLTGTTYFIDGDAVDYGESGSSA</sequence>
<dbReference type="Pfam" id="PF00069">
    <property type="entry name" value="Pkinase"/>
    <property type="match status" value="1"/>
</dbReference>
<dbReference type="SUPFAM" id="SSF56112">
    <property type="entry name" value="Protein kinase-like (PK-like)"/>
    <property type="match status" value="1"/>
</dbReference>
<dbReference type="PANTHER" id="PTHR44167">
    <property type="entry name" value="OVARIAN-SPECIFIC SERINE/THREONINE-PROTEIN KINASE LOK-RELATED"/>
    <property type="match status" value="1"/>
</dbReference>
<dbReference type="PANTHER" id="PTHR44167:SF30">
    <property type="entry name" value="PHOSPHORYLASE KINASE"/>
    <property type="match status" value="1"/>
</dbReference>
<feature type="domain" description="Protein kinase" evidence="1">
    <location>
        <begin position="48"/>
        <end position="394"/>
    </location>
</feature>
<dbReference type="Proteomes" id="UP001497453">
    <property type="component" value="Chromosome 10"/>
</dbReference>
<dbReference type="InterPro" id="IPR000719">
    <property type="entry name" value="Prot_kinase_dom"/>
</dbReference>
<protein>
    <recommendedName>
        <fullName evidence="1">Protein kinase domain-containing protein</fullName>
    </recommendedName>
</protein>
<keyword evidence="3" id="KW-1185">Reference proteome</keyword>
<name>A0ABP1CUJ4_9APHY</name>
<evidence type="ECO:0000259" key="1">
    <source>
        <dbReference type="PROSITE" id="PS50011"/>
    </source>
</evidence>
<dbReference type="PROSITE" id="PS00108">
    <property type="entry name" value="PROTEIN_KINASE_ST"/>
    <property type="match status" value="1"/>
</dbReference>
<evidence type="ECO:0000313" key="3">
    <source>
        <dbReference type="Proteomes" id="UP001497453"/>
    </source>
</evidence>
<evidence type="ECO:0000313" key="2">
    <source>
        <dbReference type="EMBL" id="CAL1698377.1"/>
    </source>
</evidence>